<dbReference type="PIRSF" id="PIRSF036226">
    <property type="entry name" value="UCP036226"/>
    <property type="match status" value="1"/>
</dbReference>
<dbReference type="Pfam" id="PF08768">
    <property type="entry name" value="THAP4_heme-bd"/>
    <property type="match status" value="1"/>
</dbReference>
<name>A0ABV4UDC5_9RHOO</name>
<protein>
    <submittedName>
        <fullName evidence="2">Heme-binding beta-barrel domain-containing protein</fullName>
    </submittedName>
</protein>
<evidence type="ECO:0000259" key="1">
    <source>
        <dbReference type="Pfam" id="PF08768"/>
    </source>
</evidence>
<dbReference type="InterPro" id="IPR014602">
    <property type="entry name" value="UCP036226"/>
</dbReference>
<dbReference type="EMBL" id="JBEUWX010000002">
    <property type="protein sequence ID" value="MFA9949654.1"/>
    <property type="molecule type" value="Genomic_DNA"/>
</dbReference>
<evidence type="ECO:0000313" key="2">
    <source>
        <dbReference type="EMBL" id="MFA9949654.1"/>
    </source>
</evidence>
<comment type="caution">
    <text evidence="2">The sequence shown here is derived from an EMBL/GenBank/DDBJ whole genome shotgun (WGS) entry which is preliminary data.</text>
</comment>
<dbReference type="Gene3D" id="2.40.128.20">
    <property type="match status" value="1"/>
</dbReference>
<dbReference type="RefSeq" id="WP_418890764.1">
    <property type="nucleotide sequence ID" value="NZ_JBEUWX010000002.1"/>
</dbReference>
<accession>A0ABV4UDC5</accession>
<dbReference type="Proteomes" id="UP001574673">
    <property type="component" value="Unassembled WGS sequence"/>
</dbReference>
<proteinExistence type="predicted"/>
<sequence>MSNAGTFPKDIYTEPQADVHTLKCLGPLTRMAGLWQGERGMDVKPKAEGPKQQTYVERIELQPIDPQTNGPQLFYGLRYHTHITKPDQVKTYHDQVGYWLWEPANGTVIHTLTIPRGQVVMAGGTVAPDANEFELTARLGDPVYGICSNPFLDHAFKTVEFRIRVRFNDDGTWFYDEDTVMKIQGQAELFHHTDHNVLTRIAEATPNPLARV</sequence>
<dbReference type="InterPro" id="IPR012674">
    <property type="entry name" value="Calycin"/>
</dbReference>
<keyword evidence="3" id="KW-1185">Reference proteome</keyword>
<gene>
    <name evidence="2" type="ORF">ABCS64_04805</name>
</gene>
<dbReference type="SUPFAM" id="SSF50814">
    <property type="entry name" value="Lipocalins"/>
    <property type="match status" value="1"/>
</dbReference>
<organism evidence="2 3">
    <name type="scientific">Dentiradicibacter hellwigii</name>
    <dbReference type="NCBI Taxonomy" id="3149053"/>
    <lineage>
        <taxon>Bacteria</taxon>
        <taxon>Pseudomonadati</taxon>
        <taxon>Pseudomonadota</taxon>
        <taxon>Betaproteobacteria</taxon>
        <taxon>Rhodocyclales</taxon>
        <taxon>Rhodocyclaceae</taxon>
        <taxon>Dentiradicibacter</taxon>
    </lineage>
</organism>
<reference evidence="3" key="1">
    <citation type="submission" date="2024-06" db="EMBL/GenBank/DDBJ databases">
        <title>Radixoralia hellwigii gen. nov., sp nov., isolated from a root canal in the human oral cavity.</title>
        <authorList>
            <person name="Bartsch S."/>
            <person name="Wittmer A."/>
            <person name="Schulz A.-K."/>
            <person name="Neumann-Schaal M."/>
            <person name="Wolf J."/>
            <person name="Gronow S."/>
            <person name="Tennert C."/>
            <person name="Haecker G."/>
            <person name="Cieplik F."/>
            <person name="Al-Ahmad A."/>
        </authorList>
    </citation>
    <scope>NUCLEOTIDE SEQUENCE [LARGE SCALE GENOMIC DNA]</scope>
    <source>
        <strain evidence="3">Wk13</strain>
    </source>
</reference>
<dbReference type="InterPro" id="IPR014878">
    <property type="entry name" value="THAP4-like_heme-bd"/>
</dbReference>
<evidence type="ECO:0000313" key="3">
    <source>
        <dbReference type="Proteomes" id="UP001574673"/>
    </source>
</evidence>
<feature type="domain" description="THAP4-like heme-binding" evidence="1">
    <location>
        <begin position="25"/>
        <end position="200"/>
    </location>
</feature>